<accession>A0ACC1XHU8</accession>
<dbReference type="Proteomes" id="UP001164539">
    <property type="component" value="Chromosome 9"/>
</dbReference>
<evidence type="ECO:0000313" key="2">
    <source>
        <dbReference type="Proteomes" id="UP001164539"/>
    </source>
</evidence>
<protein>
    <submittedName>
        <fullName evidence="1">IST1-like</fullName>
    </submittedName>
</protein>
<evidence type="ECO:0000313" key="1">
    <source>
        <dbReference type="EMBL" id="KAJ4709935.1"/>
    </source>
</evidence>
<organism evidence="1 2">
    <name type="scientific">Melia azedarach</name>
    <name type="common">Chinaberry tree</name>
    <dbReference type="NCBI Taxonomy" id="155640"/>
    <lineage>
        <taxon>Eukaryota</taxon>
        <taxon>Viridiplantae</taxon>
        <taxon>Streptophyta</taxon>
        <taxon>Embryophyta</taxon>
        <taxon>Tracheophyta</taxon>
        <taxon>Spermatophyta</taxon>
        <taxon>Magnoliopsida</taxon>
        <taxon>eudicotyledons</taxon>
        <taxon>Gunneridae</taxon>
        <taxon>Pentapetalae</taxon>
        <taxon>rosids</taxon>
        <taxon>malvids</taxon>
        <taxon>Sapindales</taxon>
        <taxon>Meliaceae</taxon>
        <taxon>Melia</taxon>
    </lineage>
</organism>
<comment type="caution">
    <text evidence="1">The sequence shown here is derived from an EMBL/GenBank/DDBJ whole genome shotgun (WGS) entry which is preliminary data.</text>
</comment>
<keyword evidence="2" id="KW-1185">Reference proteome</keyword>
<dbReference type="EMBL" id="CM051402">
    <property type="protein sequence ID" value="KAJ4709935.1"/>
    <property type="molecule type" value="Genomic_DNA"/>
</dbReference>
<reference evidence="1 2" key="1">
    <citation type="journal article" date="2023" name="Science">
        <title>Complex scaffold remodeling in plant triterpene biosynthesis.</title>
        <authorList>
            <person name="De La Pena R."/>
            <person name="Hodgson H."/>
            <person name="Liu J.C."/>
            <person name="Stephenson M.J."/>
            <person name="Martin A.C."/>
            <person name="Owen C."/>
            <person name="Harkess A."/>
            <person name="Leebens-Mack J."/>
            <person name="Jimenez L.E."/>
            <person name="Osbourn A."/>
            <person name="Sattely E.S."/>
        </authorList>
    </citation>
    <scope>NUCLEOTIDE SEQUENCE [LARGE SCALE GENOMIC DNA]</scope>
    <source>
        <strain evidence="2">cv. JPN11</strain>
        <tissue evidence="1">Leaf</tissue>
    </source>
</reference>
<name>A0ACC1XHU8_MELAZ</name>
<gene>
    <name evidence="1" type="ORF">OWV82_016183</name>
</gene>
<proteinExistence type="predicted"/>
<sequence>MSLLNQLFNRGVFGAKCKTSLNLAISRMKLLQNKRDLQLKQMRKEIAQFLQARQEAIARIRVEHVIREQNISTAYAVLELFCEFILARVPILESQKECPSELREAVASIIFAAPRCSDLPDLLQIKNLFSAKYGKEFVSAASELRPDTSINRTIIEKLSTSAPSSEARLKVLKEIAEEHNVIWDSSNTEAELNKKHEDLLGGSKEACARASLPHPPLKEESPKVSSSSNGAHSITPTKINLRLQHIQAPSPPSNTPTLLGTNEIEQSAKNPSAAAVNDTKMETPSQSSDVLERARVAIAFAERASAAARAAAELVNVKFGSWKLEGKSS</sequence>